<dbReference type="RefSeq" id="WP_062393190.1">
    <property type="nucleotide sequence ID" value="NZ_CP011853.1"/>
</dbReference>
<evidence type="ECO:0000313" key="6">
    <source>
        <dbReference type="Proteomes" id="UP000063789"/>
    </source>
</evidence>
<evidence type="ECO:0000256" key="3">
    <source>
        <dbReference type="SAM" id="MobiDB-lite"/>
    </source>
</evidence>
<sequence>MSSADENGKSDKGSDENIDETVVDLDEERTVDDTTAGESTGSGDADGGDAESGDADGVADAGGDDASTNAERRAARQAKKDASAKNVQLTIPVRALKQFGLAILAIAAVVAISLSVFQVVQKDKQLDAFADSKTAAAHFVETLLESMNAPNANADSMRKAVGPLSTGDFKKRLSSDATVNTDFFKDNKIDKIKVTITSSMVESFDADRATVVLAGEVSGVSAASGSPGRQAILLQVEMNKVDDDWLASDVSAGPGITVGAQQEGQPPVPGVPAPEAPAQPTP</sequence>
<feature type="region of interest" description="Disordered" evidence="3">
    <location>
        <begin position="1"/>
        <end position="84"/>
    </location>
</feature>
<feature type="compositionally biased region" description="Basic and acidic residues" evidence="3">
    <location>
        <begin position="1"/>
        <end position="15"/>
    </location>
</feature>
<feature type="region of interest" description="Disordered" evidence="3">
    <location>
        <begin position="251"/>
        <end position="282"/>
    </location>
</feature>
<proteinExistence type="predicted"/>
<feature type="compositionally biased region" description="Pro residues" evidence="3">
    <location>
        <begin position="266"/>
        <end position="282"/>
    </location>
</feature>
<dbReference type="EMBL" id="CP011853">
    <property type="protein sequence ID" value="ALG85122.1"/>
    <property type="molecule type" value="Genomic_DNA"/>
</dbReference>
<evidence type="ECO:0000256" key="2">
    <source>
        <dbReference type="ARBA" id="ARBA00023136"/>
    </source>
</evidence>
<evidence type="ECO:0000256" key="1">
    <source>
        <dbReference type="ARBA" id="ARBA00004370"/>
    </source>
</evidence>
<protein>
    <recommendedName>
        <fullName evidence="7">Mce-associated membrane protein</fullName>
    </recommendedName>
</protein>
<feature type="compositionally biased region" description="Acidic residues" evidence="3">
    <location>
        <begin position="16"/>
        <end position="30"/>
    </location>
</feature>
<dbReference type="AlphaFoldDB" id="A0A0N9NBZ8"/>
<name>A0A0N9NBZ8_9ACTN</name>
<feature type="transmembrane region" description="Helical" evidence="4">
    <location>
        <begin position="99"/>
        <end position="120"/>
    </location>
</feature>
<keyword evidence="4" id="KW-0812">Transmembrane</keyword>
<evidence type="ECO:0000313" key="5">
    <source>
        <dbReference type="EMBL" id="ALG85122.1"/>
    </source>
</evidence>
<evidence type="ECO:0008006" key="7">
    <source>
        <dbReference type="Google" id="ProtNLM"/>
    </source>
</evidence>
<keyword evidence="6" id="KW-1185">Reference proteome</keyword>
<accession>A0A0N9NBZ8</accession>
<comment type="subcellular location">
    <subcellularLocation>
        <location evidence="1">Membrane</location>
    </subcellularLocation>
</comment>
<dbReference type="Proteomes" id="UP000063789">
    <property type="component" value="Chromosome"/>
</dbReference>
<dbReference type="GO" id="GO:0016020">
    <property type="term" value="C:membrane"/>
    <property type="evidence" value="ECO:0007669"/>
    <property type="project" value="UniProtKB-SubCell"/>
</dbReference>
<keyword evidence="2 4" id="KW-0472">Membrane</keyword>
<reference evidence="6" key="1">
    <citation type="submission" date="2015-06" db="EMBL/GenBank/DDBJ databases">
        <title>Complete genome sequence and metabolic analysis of phthalate degradation pathway in Gordonia sp. QH-11.</title>
        <authorList>
            <person name="Jin D."/>
            <person name="Kong X."/>
            <person name="Bai Z."/>
        </authorList>
    </citation>
    <scope>NUCLEOTIDE SEQUENCE [LARGE SCALE GENOMIC DNA]</scope>
    <source>
        <strain evidence="6">QH-11</strain>
    </source>
</reference>
<dbReference type="PATRIC" id="fig|1136941.3.peg.2514"/>
<organism evidence="5 6">
    <name type="scientific">Gordonia phthalatica</name>
    <dbReference type="NCBI Taxonomy" id="1136941"/>
    <lineage>
        <taxon>Bacteria</taxon>
        <taxon>Bacillati</taxon>
        <taxon>Actinomycetota</taxon>
        <taxon>Actinomycetes</taxon>
        <taxon>Mycobacteriales</taxon>
        <taxon>Gordoniaceae</taxon>
        <taxon>Gordonia</taxon>
    </lineage>
</organism>
<evidence type="ECO:0000256" key="4">
    <source>
        <dbReference type="SAM" id="Phobius"/>
    </source>
</evidence>
<dbReference type="KEGG" id="goq:ACH46_12335"/>
<dbReference type="PANTHER" id="PTHR37042:SF4">
    <property type="entry name" value="OUTER MEMBRANE PROTEIN RV1973"/>
    <property type="match status" value="1"/>
</dbReference>
<reference evidence="5 6" key="2">
    <citation type="journal article" date="2017" name="Int. J. Syst. Evol. Microbiol.">
        <title>Gordonia phthalatica sp. nov., a di-n-butyl phthalate-degrading bacterium isolated from activated sludge.</title>
        <authorList>
            <person name="Jin D."/>
            <person name="Kong X."/>
            <person name="Jia M."/>
            <person name="Yu X."/>
            <person name="Wang X."/>
            <person name="Zhuang X."/>
            <person name="Deng Y."/>
            <person name="Bai Z."/>
        </authorList>
    </citation>
    <scope>NUCLEOTIDE SEQUENCE [LARGE SCALE GENOMIC DNA]</scope>
    <source>
        <strain evidence="5 6">QH-11</strain>
    </source>
</reference>
<dbReference type="PANTHER" id="PTHR37042">
    <property type="entry name" value="OUTER MEMBRANE PROTEIN RV1973"/>
    <property type="match status" value="1"/>
</dbReference>
<feature type="compositionally biased region" description="Basic and acidic residues" evidence="3">
    <location>
        <begin position="70"/>
        <end position="83"/>
    </location>
</feature>
<gene>
    <name evidence="5" type="ORF">ACH46_12335</name>
</gene>
<dbReference type="STRING" id="1136941.ACH46_12335"/>
<keyword evidence="4" id="KW-1133">Transmembrane helix</keyword>
<feature type="compositionally biased region" description="Low complexity" evidence="3">
    <location>
        <begin position="55"/>
        <end position="68"/>
    </location>
</feature>